<gene>
    <name evidence="1" type="ORF">F443_14577</name>
</gene>
<evidence type="ECO:0000313" key="2">
    <source>
        <dbReference type="Proteomes" id="UP000018721"/>
    </source>
</evidence>
<dbReference type="HOGENOM" id="CLU_2836804_0_0_1"/>
<dbReference type="AlphaFoldDB" id="V9EL31"/>
<dbReference type="EMBL" id="ANIZ01002510">
    <property type="protein sequence ID" value="ETI39914.1"/>
    <property type="molecule type" value="Genomic_DNA"/>
</dbReference>
<sequence>MVSKLRDFLIAHGPTVNRADAEMRGNSTLMELVNSMIAQGLSVATRCQAQPTCIAAAYASIEQVPI</sequence>
<protein>
    <submittedName>
        <fullName evidence="1">Uncharacterized protein</fullName>
    </submittedName>
</protein>
<accession>V9EL31</accession>
<name>V9EL31_PHYNI</name>
<comment type="caution">
    <text evidence="1">The sequence shown here is derived from an EMBL/GenBank/DDBJ whole genome shotgun (WGS) entry which is preliminary data.</text>
</comment>
<evidence type="ECO:0000313" key="1">
    <source>
        <dbReference type="EMBL" id="ETI39914.1"/>
    </source>
</evidence>
<proteinExistence type="predicted"/>
<keyword evidence="2" id="KW-1185">Reference proteome</keyword>
<reference evidence="1 2" key="1">
    <citation type="submission" date="2013-11" db="EMBL/GenBank/DDBJ databases">
        <title>The Genome Sequence of Phytophthora parasitica P1569.</title>
        <authorList>
            <consortium name="The Broad Institute Genomics Platform"/>
            <person name="Russ C."/>
            <person name="Tyler B."/>
            <person name="Panabieres F."/>
            <person name="Shan W."/>
            <person name="Tripathy S."/>
            <person name="Grunwald N."/>
            <person name="Machado M."/>
            <person name="Johnson C.S."/>
            <person name="Arredondo F."/>
            <person name="Hong C."/>
            <person name="Coffey M."/>
            <person name="Young S.K."/>
            <person name="Zeng Q."/>
            <person name="Gargeya S."/>
            <person name="Fitzgerald M."/>
            <person name="Abouelleil A."/>
            <person name="Alvarado L."/>
            <person name="Chapman S.B."/>
            <person name="Gainer-Dewar J."/>
            <person name="Goldberg J."/>
            <person name="Griggs A."/>
            <person name="Gujja S."/>
            <person name="Hansen M."/>
            <person name="Howarth C."/>
            <person name="Imamovic A."/>
            <person name="Ireland A."/>
            <person name="Larimer J."/>
            <person name="McCowan C."/>
            <person name="Murphy C."/>
            <person name="Pearson M."/>
            <person name="Poon T.W."/>
            <person name="Priest M."/>
            <person name="Roberts A."/>
            <person name="Saif S."/>
            <person name="Shea T."/>
            <person name="Sykes S."/>
            <person name="Wortman J."/>
            <person name="Nusbaum C."/>
            <person name="Birren B."/>
        </authorList>
    </citation>
    <scope>NUCLEOTIDE SEQUENCE [LARGE SCALE GENOMIC DNA]</scope>
    <source>
        <strain evidence="1 2">P1569</strain>
    </source>
</reference>
<organism evidence="1 2">
    <name type="scientific">Phytophthora nicotianae P1569</name>
    <dbReference type="NCBI Taxonomy" id="1317065"/>
    <lineage>
        <taxon>Eukaryota</taxon>
        <taxon>Sar</taxon>
        <taxon>Stramenopiles</taxon>
        <taxon>Oomycota</taxon>
        <taxon>Peronosporomycetes</taxon>
        <taxon>Peronosporales</taxon>
        <taxon>Peronosporaceae</taxon>
        <taxon>Phytophthora</taxon>
    </lineage>
</organism>
<dbReference type="Proteomes" id="UP000018721">
    <property type="component" value="Unassembled WGS sequence"/>
</dbReference>